<keyword evidence="3 11" id="KW-0894">Sodium channel</keyword>
<evidence type="ECO:0000256" key="9">
    <source>
        <dbReference type="ARBA" id="ARBA00023201"/>
    </source>
</evidence>
<keyword evidence="5" id="KW-1133">Transmembrane helix</keyword>
<protein>
    <submittedName>
        <fullName evidence="12">DgyrCDS266</fullName>
    </submittedName>
</protein>
<dbReference type="InterPro" id="IPR001873">
    <property type="entry name" value="ENaC"/>
</dbReference>
<sequence>MQTSPLRIRRLRSPNGLQDYRNQRIDRRTGRTNTIHGLDKVFDFESSPLRRCQTEGSECKWKTTSSQAGICFTTPLHKKGLSLLLNAESYENSPVELGNKGLKMYVGEREPILAYRNALSLIPGRQFSVGATPIIYDSTECSEKSEKCLAACLIEHQKKDCACAEPFSKLLVDAFSRPEVDELLETGERLEAGFRTALGVRDKLNNLDDDTKDFRHLKESFDISIAAFDNAMHKLNKTRKKLRKLADEIERRSDFHKFHTKQEQKTLIRDEILAPWWSYREKYLNKFEYNANQAAIDFNSSIQVLLSKKSRTTKEISAAISKRTLTLTRMMAQNAITKMVSFISLLTKRKEVSNALLPFDALRKIHNQTLINSINECLMQVVISASKALTLTNKADVEPSNYSKKNASDAQICISMMMKNSRALSILKYKLEESFTNFDRDLKSSDSTLEDKSNSVRRLLGNFLQKSNSIEELFNKLKLRLNTDVRNFILEYQNYTKNYHLTKLNIKVKGISNFEFDTQNILTEWKLKSDNLLEVVTKFGDRLTSLWRLIQADGNTKTYYERISADIDNLNYSSKEAIQLARLARFDAPDAQRIPKAEWKSRLNADVDKLDDNLKRVRSTLDGVRRLAKNDIFLRSSVSFAKTLRLVEAKLRKFAEKCELSGEFIRQNLVQVDVHLEDYVERIREVWDYEWTDLICDIGGCLALLLGASALSMVDLFDYLLFRRRNKEHERRLNDVEFSPKKTENKADCATEV</sequence>
<evidence type="ECO:0000256" key="8">
    <source>
        <dbReference type="ARBA" id="ARBA00023136"/>
    </source>
</evidence>
<evidence type="ECO:0000313" key="13">
    <source>
        <dbReference type="Proteomes" id="UP000549394"/>
    </source>
</evidence>
<keyword evidence="8" id="KW-0472">Membrane</keyword>
<comment type="caution">
    <text evidence="12">The sequence shown here is derived from an EMBL/GenBank/DDBJ whole genome shotgun (WGS) entry which is preliminary data.</text>
</comment>
<evidence type="ECO:0000256" key="11">
    <source>
        <dbReference type="RuleBase" id="RU000679"/>
    </source>
</evidence>
<dbReference type="Gene3D" id="1.10.287.770">
    <property type="entry name" value="YojJ-like"/>
    <property type="match status" value="1"/>
</dbReference>
<dbReference type="EMBL" id="CAJFCJ010000001">
    <property type="protein sequence ID" value="CAD5110904.1"/>
    <property type="molecule type" value="Genomic_DNA"/>
</dbReference>
<keyword evidence="6" id="KW-0915">Sodium</keyword>
<keyword evidence="2 11" id="KW-0813">Transport</keyword>
<evidence type="ECO:0000313" key="12">
    <source>
        <dbReference type="EMBL" id="CAD5110904.1"/>
    </source>
</evidence>
<organism evidence="12 13">
    <name type="scientific">Dimorphilus gyrociliatus</name>
    <dbReference type="NCBI Taxonomy" id="2664684"/>
    <lineage>
        <taxon>Eukaryota</taxon>
        <taxon>Metazoa</taxon>
        <taxon>Spiralia</taxon>
        <taxon>Lophotrochozoa</taxon>
        <taxon>Annelida</taxon>
        <taxon>Polychaeta</taxon>
        <taxon>Polychaeta incertae sedis</taxon>
        <taxon>Dinophilidae</taxon>
        <taxon>Dimorphilus</taxon>
    </lineage>
</organism>
<evidence type="ECO:0000256" key="4">
    <source>
        <dbReference type="ARBA" id="ARBA00022692"/>
    </source>
</evidence>
<keyword evidence="10 11" id="KW-0407">Ion channel</keyword>
<keyword evidence="9 11" id="KW-0739">Sodium transport</keyword>
<gene>
    <name evidence="12" type="ORF">DGYR_LOCUS260</name>
</gene>
<dbReference type="PANTHER" id="PTHR11690">
    <property type="entry name" value="AMILORIDE-SENSITIVE SODIUM CHANNEL-RELATED"/>
    <property type="match status" value="1"/>
</dbReference>
<evidence type="ECO:0000256" key="2">
    <source>
        <dbReference type="ARBA" id="ARBA00022448"/>
    </source>
</evidence>
<keyword evidence="13" id="KW-1185">Reference proteome</keyword>
<comment type="similarity">
    <text evidence="11">Belongs to the amiloride-sensitive sodium channel (TC 1.A.6) family.</text>
</comment>
<evidence type="ECO:0000256" key="1">
    <source>
        <dbReference type="ARBA" id="ARBA00004141"/>
    </source>
</evidence>
<dbReference type="AlphaFoldDB" id="A0A7I8V497"/>
<evidence type="ECO:0000256" key="7">
    <source>
        <dbReference type="ARBA" id="ARBA00023065"/>
    </source>
</evidence>
<evidence type="ECO:0000256" key="5">
    <source>
        <dbReference type="ARBA" id="ARBA00022989"/>
    </source>
</evidence>
<reference evidence="12 13" key="1">
    <citation type="submission" date="2020-08" db="EMBL/GenBank/DDBJ databases">
        <authorList>
            <person name="Hejnol A."/>
        </authorList>
    </citation>
    <scope>NUCLEOTIDE SEQUENCE [LARGE SCALE GENOMIC DNA]</scope>
</reference>
<dbReference type="PANTHER" id="PTHR11690:SF300">
    <property type="entry name" value="PICKPOCKET PROTEIN 19"/>
    <property type="match status" value="1"/>
</dbReference>
<dbReference type="GO" id="GO:0015280">
    <property type="term" value="F:ligand-gated sodium channel activity"/>
    <property type="evidence" value="ECO:0007669"/>
    <property type="project" value="TreeGrafter"/>
</dbReference>
<name>A0A7I8V497_9ANNE</name>
<dbReference type="Proteomes" id="UP000549394">
    <property type="component" value="Unassembled WGS sequence"/>
</dbReference>
<evidence type="ECO:0000256" key="3">
    <source>
        <dbReference type="ARBA" id="ARBA00022461"/>
    </source>
</evidence>
<accession>A0A7I8V497</accession>
<dbReference type="Pfam" id="PF00858">
    <property type="entry name" value="ASC"/>
    <property type="match status" value="1"/>
</dbReference>
<evidence type="ECO:0000256" key="6">
    <source>
        <dbReference type="ARBA" id="ARBA00023053"/>
    </source>
</evidence>
<keyword evidence="7 11" id="KW-0406">Ion transport</keyword>
<proteinExistence type="inferred from homology"/>
<keyword evidence="4 11" id="KW-0812">Transmembrane</keyword>
<comment type="subcellular location">
    <subcellularLocation>
        <location evidence="1">Membrane</location>
        <topology evidence="1">Multi-pass membrane protein</topology>
    </subcellularLocation>
</comment>
<dbReference type="GO" id="GO:0005886">
    <property type="term" value="C:plasma membrane"/>
    <property type="evidence" value="ECO:0007669"/>
    <property type="project" value="TreeGrafter"/>
</dbReference>
<evidence type="ECO:0000256" key="10">
    <source>
        <dbReference type="ARBA" id="ARBA00023303"/>
    </source>
</evidence>